<feature type="domain" description="Glycosyltransferase 2-like" evidence="5">
    <location>
        <begin position="308"/>
        <end position="497"/>
    </location>
</feature>
<dbReference type="EC" id="2.4.-.-" evidence="6"/>
<keyword evidence="4" id="KW-1133">Transmembrane helix</keyword>
<evidence type="ECO:0000256" key="4">
    <source>
        <dbReference type="SAM" id="Phobius"/>
    </source>
</evidence>
<name>A0ABS7VSR1_9HYPH</name>
<feature type="transmembrane region" description="Helical" evidence="4">
    <location>
        <begin position="178"/>
        <end position="204"/>
    </location>
</feature>
<dbReference type="SUPFAM" id="SSF53448">
    <property type="entry name" value="Nucleotide-diphospho-sugar transferases"/>
    <property type="match status" value="1"/>
</dbReference>
<dbReference type="RefSeq" id="WP_224315344.1">
    <property type="nucleotide sequence ID" value="NZ_JAIRBM010000020.1"/>
</dbReference>
<dbReference type="EMBL" id="JAIRBM010000020">
    <property type="protein sequence ID" value="MBZ6078591.1"/>
    <property type="molecule type" value="Genomic_DNA"/>
</dbReference>
<proteinExistence type="inferred from homology"/>
<comment type="similarity">
    <text evidence="1">Belongs to the glycosyltransferase 2 family.</text>
</comment>
<sequence>MPLEIGFLAAYGIAPTVLHEAVANARAIGVPVDVHLLKSGIVDEVTFYRALAMELGLPFTAAPRPSRLSRYPDSILAGIAPLEGFEGFVVAPSGPAVSQFLRHRHIAPRGLVVTAPTRLRHAVMRIWQRRVAELGANALPNARPELSIRDGLGTGHIVGLALLSLVLSYGAVRAPAMTIAALGTGLSPLFFAAVVLRLATVLLGHPPEPRRSIRREDDAALPIYTVIVPLYRERRIATRLVTALSRLDYPSAKLDIKFVLEADDQETPAALAAIAMPGFIEVIVAPAGNPRTKPRALNIALPLARGRYVVIYDAEDVPEPGQLRQAARAFATAPPDVACLQARLTIDNTDDTWLTRLFTIEYAILFDVFNPGLAEIGSPIALGGTSNHFRIDILRRVHGWDAWNVTEDADLGIRLARWGYRVHDLPSSTLEEAPATLRTWMNQRTRWMKGFMQTCISHSRAPRAVLSELGPWQCLGAAILTYGTVLSALVFPIFTGLFLLTWRDEAGLATIVSGSNLLRAWSGTLFAMGLAAIFLPALMALKRRRLWRLLPWTALLPIYYLLVSVAAWRAIWEVMHVPFHWNKTSHGLAKTSRSGLLQKHHARAADTTSLNTAAP</sequence>
<evidence type="ECO:0000256" key="3">
    <source>
        <dbReference type="ARBA" id="ARBA00022679"/>
    </source>
</evidence>
<evidence type="ECO:0000259" key="5">
    <source>
        <dbReference type="Pfam" id="PF13632"/>
    </source>
</evidence>
<keyword evidence="3 6" id="KW-0808">Transferase</keyword>
<dbReference type="Pfam" id="PF13632">
    <property type="entry name" value="Glyco_trans_2_3"/>
    <property type="match status" value="1"/>
</dbReference>
<dbReference type="GO" id="GO:0016757">
    <property type="term" value="F:glycosyltransferase activity"/>
    <property type="evidence" value="ECO:0007669"/>
    <property type="project" value="UniProtKB-KW"/>
</dbReference>
<keyword evidence="7" id="KW-1185">Reference proteome</keyword>
<organism evidence="6 7">
    <name type="scientific">Microvirga puerhi</name>
    <dbReference type="NCBI Taxonomy" id="2876078"/>
    <lineage>
        <taxon>Bacteria</taxon>
        <taxon>Pseudomonadati</taxon>
        <taxon>Pseudomonadota</taxon>
        <taxon>Alphaproteobacteria</taxon>
        <taxon>Hyphomicrobiales</taxon>
        <taxon>Methylobacteriaceae</taxon>
        <taxon>Microvirga</taxon>
    </lineage>
</organism>
<dbReference type="Gene3D" id="3.90.550.10">
    <property type="entry name" value="Spore Coat Polysaccharide Biosynthesis Protein SpsA, Chain A"/>
    <property type="match status" value="1"/>
</dbReference>
<evidence type="ECO:0000256" key="1">
    <source>
        <dbReference type="ARBA" id="ARBA00006739"/>
    </source>
</evidence>
<feature type="transmembrane region" description="Helical" evidence="4">
    <location>
        <begin position="520"/>
        <end position="541"/>
    </location>
</feature>
<keyword evidence="2 6" id="KW-0328">Glycosyltransferase</keyword>
<gene>
    <name evidence="6" type="ORF">K9B37_20230</name>
</gene>
<evidence type="ECO:0000256" key="2">
    <source>
        <dbReference type="ARBA" id="ARBA00022676"/>
    </source>
</evidence>
<dbReference type="PANTHER" id="PTHR43630:SF1">
    <property type="entry name" value="POLY-BETA-1,6-N-ACETYL-D-GLUCOSAMINE SYNTHASE"/>
    <property type="match status" value="1"/>
</dbReference>
<feature type="transmembrane region" description="Helical" evidence="4">
    <location>
        <begin position="553"/>
        <end position="572"/>
    </location>
</feature>
<comment type="caution">
    <text evidence="6">The sequence shown here is derived from an EMBL/GenBank/DDBJ whole genome shotgun (WGS) entry which is preliminary data.</text>
</comment>
<accession>A0ABS7VSR1</accession>
<protein>
    <submittedName>
        <fullName evidence="6">Glycosyltransferase</fullName>
        <ecNumber evidence="6">2.4.-.-</ecNumber>
    </submittedName>
</protein>
<keyword evidence="4" id="KW-0812">Transmembrane</keyword>
<dbReference type="InterPro" id="IPR029044">
    <property type="entry name" value="Nucleotide-diphossugar_trans"/>
</dbReference>
<dbReference type="PANTHER" id="PTHR43630">
    <property type="entry name" value="POLY-BETA-1,6-N-ACETYL-D-GLUCOSAMINE SYNTHASE"/>
    <property type="match status" value="1"/>
</dbReference>
<feature type="transmembrane region" description="Helical" evidence="4">
    <location>
        <begin position="152"/>
        <end position="172"/>
    </location>
</feature>
<keyword evidence="4" id="KW-0472">Membrane</keyword>
<evidence type="ECO:0000313" key="6">
    <source>
        <dbReference type="EMBL" id="MBZ6078591.1"/>
    </source>
</evidence>
<dbReference type="Proteomes" id="UP000704176">
    <property type="component" value="Unassembled WGS sequence"/>
</dbReference>
<dbReference type="InterPro" id="IPR001173">
    <property type="entry name" value="Glyco_trans_2-like"/>
</dbReference>
<feature type="transmembrane region" description="Helical" evidence="4">
    <location>
        <begin position="479"/>
        <end position="500"/>
    </location>
</feature>
<evidence type="ECO:0000313" key="7">
    <source>
        <dbReference type="Proteomes" id="UP000704176"/>
    </source>
</evidence>
<reference evidence="6 7" key="1">
    <citation type="submission" date="2021-09" db="EMBL/GenBank/DDBJ databases">
        <title>The complete genome sequence of a new microorganism.</title>
        <authorList>
            <person name="Zi Z."/>
        </authorList>
    </citation>
    <scope>NUCLEOTIDE SEQUENCE [LARGE SCALE GENOMIC DNA]</scope>
    <source>
        <strain evidence="6 7">WGZ8</strain>
    </source>
</reference>